<accession>A0ABW3JPA5</accession>
<name>A0ABW3JPA5_9FLAO</name>
<organism evidence="1 2">
    <name type="scientific">Tenacibaculum geojense</name>
    <dbReference type="NCBI Taxonomy" id="915352"/>
    <lineage>
        <taxon>Bacteria</taxon>
        <taxon>Pseudomonadati</taxon>
        <taxon>Bacteroidota</taxon>
        <taxon>Flavobacteriia</taxon>
        <taxon>Flavobacteriales</taxon>
        <taxon>Flavobacteriaceae</taxon>
        <taxon>Tenacibaculum</taxon>
    </lineage>
</organism>
<evidence type="ECO:0000313" key="2">
    <source>
        <dbReference type="Proteomes" id="UP001597062"/>
    </source>
</evidence>
<dbReference type="CDD" id="cd04701">
    <property type="entry name" value="Asparaginase_2"/>
    <property type="match status" value="1"/>
</dbReference>
<reference evidence="2" key="1">
    <citation type="journal article" date="2019" name="Int. J. Syst. Evol. Microbiol.">
        <title>The Global Catalogue of Microorganisms (GCM) 10K type strain sequencing project: providing services to taxonomists for standard genome sequencing and annotation.</title>
        <authorList>
            <consortium name="The Broad Institute Genomics Platform"/>
            <consortium name="The Broad Institute Genome Sequencing Center for Infectious Disease"/>
            <person name="Wu L."/>
            <person name="Ma J."/>
        </authorList>
    </citation>
    <scope>NUCLEOTIDE SEQUENCE [LARGE SCALE GENOMIC DNA]</scope>
    <source>
        <strain evidence="2">CCUG 60527</strain>
    </source>
</reference>
<dbReference type="Gene3D" id="3.60.20.30">
    <property type="entry name" value="(Glycosyl)asparaginase"/>
    <property type="match status" value="1"/>
</dbReference>
<sequence length="345" mass="37313">MKNFFYFLLFSISLTSCKNTTSTPPTKVNEFAIVIHGGAGTILKKNMTPEKEAAYKATLEKAIKVGHTILKNGGTSLNAVEKTIHVMENSPLFNAGKGAVFTHEETNELDASIMTGNNLNAGAIAGVTDIKNPISLARKVMENSEHVMLSGKGASIFAKEQGIEIVDSSYFFTESRYKSLQRVKEKMKAELDHDAKTAFYDPIIKDSKFGTVGCVALDKNGNITAGTSTGGMTNKRWNRIGDAPIIGSGTYANNATCGVSSTGWGEYFIRAQVAHDISALMEYKKVSLKEATHEVIQNKLTKLGGTGGVIALDKNGTMVFEFNTAGMYRASMNDKGDISVKIYKD</sequence>
<proteinExistence type="predicted"/>
<dbReference type="EMBL" id="JBHTJR010000020">
    <property type="protein sequence ID" value="MFD0992289.1"/>
    <property type="molecule type" value="Genomic_DNA"/>
</dbReference>
<evidence type="ECO:0000313" key="1">
    <source>
        <dbReference type="EMBL" id="MFD0992289.1"/>
    </source>
</evidence>
<dbReference type="SUPFAM" id="SSF56235">
    <property type="entry name" value="N-terminal nucleophile aminohydrolases (Ntn hydrolases)"/>
    <property type="match status" value="1"/>
</dbReference>
<dbReference type="PROSITE" id="PS51257">
    <property type="entry name" value="PROKAR_LIPOPROTEIN"/>
    <property type="match status" value="1"/>
</dbReference>
<dbReference type="InterPro" id="IPR000246">
    <property type="entry name" value="Peptidase_T2"/>
</dbReference>
<dbReference type="Pfam" id="PF01112">
    <property type="entry name" value="Asparaginase_2"/>
    <property type="match status" value="1"/>
</dbReference>
<comment type="caution">
    <text evidence="1">The sequence shown here is derived from an EMBL/GenBank/DDBJ whole genome shotgun (WGS) entry which is preliminary data.</text>
</comment>
<gene>
    <name evidence="1" type="ORF">ACFQ1U_03645</name>
</gene>
<dbReference type="Proteomes" id="UP001597062">
    <property type="component" value="Unassembled WGS sequence"/>
</dbReference>
<dbReference type="PANTHER" id="PTHR10188">
    <property type="entry name" value="L-ASPARAGINASE"/>
    <property type="match status" value="1"/>
</dbReference>
<dbReference type="PANTHER" id="PTHR10188:SF6">
    <property type="entry name" value="N(4)-(BETA-N-ACETYLGLUCOSAMINYL)-L-ASPARAGINASE"/>
    <property type="match status" value="1"/>
</dbReference>
<dbReference type="RefSeq" id="WP_386105421.1">
    <property type="nucleotide sequence ID" value="NZ_JBHTJR010000020.1"/>
</dbReference>
<protein>
    <submittedName>
        <fullName evidence="1">Isoaspartyl peptidase/L-asparaginase family protein</fullName>
    </submittedName>
</protein>
<keyword evidence="2" id="KW-1185">Reference proteome</keyword>
<dbReference type="InterPro" id="IPR029055">
    <property type="entry name" value="Ntn_hydrolases_N"/>
</dbReference>